<evidence type="ECO:0000313" key="2">
    <source>
        <dbReference type="EMBL" id="JAP27913.1"/>
    </source>
</evidence>
<feature type="domain" description="Reverse transcriptase Ty1/copia-type" evidence="1">
    <location>
        <begin position="11"/>
        <end position="73"/>
    </location>
</feature>
<dbReference type="InterPro" id="IPR013103">
    <property type="entry name" value="RVT_2"/>
</dbReference>
<name>A0A0V0I728_SOLCH</name>
<reference evidence="2" key="1">
    <citation type="submission" date="2015-12" db="EMBL/GenBank/DDBJ databases">
        <title>Gene expression during late stages of embryo sac development: a critical building block for successful pollen-pistil interactions.</title>
        <authorList>
            <person name="Liu Y."/>
            <person name="Joly V."/>
            <person name="Sabar M."/>
            <person name="Matton D.P."/>
        </authorList>
    </citation>
    <scope>NUCLEOTIDE SEQUENCE</scope>
</reference>
<protein>
    <submittedName>
        <fullName evidence="2">Putative ovule protein</fullName>
    </submittedName>
</protein>
<proteinExistence type="predicted"/>
<accession>A0A0V0I728</accession>
<dbReference type="Pfam" id="PF07727">
    <property type="entry name" value="RVT_2"/>
    <property type="match status" value="1"/>
</dbReference>
<sequence length="75" mass="8498">MIEEKNALQTNNTWELVQLLKGKSIVGSRWIYRVKVGSDGTIDRLKARLVAKGYTQIYGLDYGDTFSLVTKIAYV</sequence>
<evidence type="ECO:0000259" key="1">
    <source>
        <dbReference type="Pfam" id="PF07727"/>
    </source>
</evidence>
<dbReference type="AlphaFoldDB" id="A0A0V0I728"/>
<organism evidence="2">
    <name type="scientific">Solanum chacoense</name>
    <name type="common">Chaco potato</name>
    <dbReference type="NCBI Taxonomy" id="4108"/>
    <lineage>
        <taxon>Eukaryota</taxon>
        <taxon>Viridiplantae</taxon>
        <taxon>Streptophyta</taxon>
        <taxon>Embryophyta</taxon>
        <taxon>Tracheophyta</taxon>
        <taxon>Spermatophyta</taxon>
        <taxon>Magnoliopsida</taxon>
        <taxon>eudicotyledons</taxon>
        <taxon>Gunneridae</taxon>
        <taxon>Pentapetalae</taxon>
        <taxon>asterids</taxon>
        <taxon>lamiids</taxon>
        <taxon>Solanales</taxon>
        <taxon>Solanaceae</taxon>
        <taxon>Solanoideae</taxon>
        <taxon>Solaneae</taxon>
        <taxon>Solanum</taxon>
    </lineage>
</organism>
<dbReference type="EMBL" id="GEDG01010668">
    <property type="protein sequence ID" value="JAP27913.1"/>
    <property type="molecule type" value="Transcribed_RNA"/>
</dbReference>